<dbReference type="EMBL" id="CATQJA010002709">
    <property type="protein sequence ID" value="CAJ0586895.1"/>
    <property type="molecule type" value="Genomic_DNA"/>
</dbReference>
<evidence type="ECO:0000256" key="1">
    <source>
        <dbReference type="SAM" id="Phobius"/>
    </source>
</evidence>
<evidence type="ECO:0000313" key="2">
    <source>
        <dbReference type="EMBL" id="CAJ0586895.1"/>
    </source>
</evidence>
<dbReference type="Proteomes" id="UP001177023">
    <property type="component" value="Unassembled WGS sequence"/>
</dbReference>
<feature type="transmembrane region" description="Helical" evidence="1">
    <location>
        <begin position="314"/>
        <end position="330"/>
    </location>
</feature>
<name>A0AA36GDC7_9BILA</name>
<dbReference type="AlphaFoldDB" id="A0AA36GDC7"/>
<reference evidence="2" key="1">
    <citation type="submission" date="2023-06" db="EMBL/GenBank/DDBJ databases">
        <authorList>
            <person name="Delattre M."/>
        </authorList>
    </citation>
    <scope>NUCLEOTIDE SEQUENCE</scope>
    <source>
        <strain evidence="2">AF72</strain>
    </source>
</reference>
<comment type="caution">
    <text evidence="2">The sequence shown here is derived from an EMBL/GenBank/DDBJ whole genome shotgun (WGS) entry which is preliminary data.</text>
</comment>
<keyword evidence="3" id="KW-1185">Reference proteome</keyword>
<protein>
    <submittedName>
        <fullName evidence="2">Uncharacterized protein</fullName>
    </submittedName>
</protein>
<dbReference type="Pfam" id="PF04870">
    <property type="entry name" value="Moulting_cycle"/>
    <property type="match status" value="1"/>
</dbReference>
<keyword evidence="1" id="KW-1133">Transmembrane helix</keyword>
<evidence type="ECO:0000313" key="3">
    <source>
        <dbReference type="Proteomes" id="UP001177023"/>
    </source>
</evidence>
<gene>
    <name evidence="2" type="ORF">MSPICULIGERA_LOCUS24877</name>
</gene>
<dbReference type="InterPro" id="IPR006954">
    <property type="entry name" value="Mlt-10-like"/>
</dbReference>
<accession>A0AA36GDC7</accession>
<sequence>MRKMLKKRAEFYQKAEKEGDEMDIDGRRALAMPELDALDEKWEKEEMLEMARDKMKNMTEEQKAMVGPMHLVRQAVKLGMTMAGKNVSDFEKKNVNLISPRIFSLVPENEERTKDEINLLSPSVFSLHQDGDDLEKSLSMGKALRTVGLDPDTQQLMDMIVEAAGVSDAVDSIKNSKFAELERKEEIRGPNGEPLFWTRENASLALGKEELKKIDVMEHLHKMYTPSQMEEMRATGYTTMTPRQLDFVYGPRSPYNNSETLDKFRGMKLGRAEVDEHIQNTIRDVALRKIEFKADPTEVHKELDAFKGSRKKDIVLSPISFLLALNNPALVSQPVILSPVIFSALVCSPAVFGAIILSPWLFVAAILSPRVLSPVILNPFGFVPIILTPLALDPIILSPGIFNPFVLSPLVLCPFILSPQAFTPLILSPLALNPFILTPNLI</sequence>
<keyword evidence="1" id="KW-0472">Membrane</keyword>
<feature type="transmembrane region" description="Helical" evidence="1">
    <location>
        <begin position="375"/>
        <end position="397"/>
    </location>
</feature>
<feature type="transmembrane region" description="Helical" evidence="1">
    <location>
        <begin position="336"/>
        <end position="363"/>
    </location>
</feature>
<organism evidence="2 3">
    <name type="scientific">Mesorhabditis spiculigera</name>
    <dbReference type="NCBI Taxonomy" id="96644"/>
    <lineage>
        <taxon>Eukaryota</taxon>
        <taxon>Metazoa</taxon>
        <taxon>Ecdysozoa</taxon>
        <taxon>Nematoda</taxon>
        <taxon>Chromadorea</taxon>
        <taxon>Rhabditida</taxon>
        <taxon>Rhabditina</taxon>
        <taxon>Rhabditomorpha</taxon>
        <taxon>Rhabditoidea</taxon>
        <taxon>Rhabditidae</taxon>
        <taxon>Mesorhabditinae</taxon>
        <taxon>Mesorhabditis</taxon>
    </lineage>
</organism>
<feature type="non-terminal residue" evidence="2">
    <location>
        <position position="442"/>
    </location>
</feature>
<dbReference type="PANTHER" id="PTHR21523">
    <property type="match status" value="1"/>
</dbReference>
<keyword evidence="1" id="KW-0812">Transmembrane</keyword>
<proteinExistence type="predicted"/>
<dbReference type="PANTHER" id="PTHR21523:SF37">
    <property type="entry name" value="MLT-TEN (MLT-10) RELATED"/>
    <property type="match status" value="1"/>
</dbReference>